<feature type="transmembrane region" description="Helical" evidence="2">
    <location>
        <begin position="161"/>
        <end position="180"/>
    </location>
</feature>
<comment type="caution">
    <text evidence="3">The sequence shown here is derived from an EMBL/GenBank/DDBJ whole genome shotgun (WGS) entry which is preliminary data.</text>
</comment>
<feature type="transmembrane region" description="Helical" evidence="2">
    <location>
        <begin position="192"/>
        <end position="216"/>
    </location>
</feature>
<feature type="region of interest" description="Disordered" evidence="1">
    <location>
        <begin position="313"/>
        <end position="339"/>
    </location>
</feature>
<dbReference type="EMBL" id="CAEQ01000569">
    <property type="protein sequence ID" value="CCD12103.1"/>
    <property type="molecule type" value="Genomic_DNA"/>
</dbReference>
<evidence type="ECO:0000313" key="3">
    <source>
        <dbReference type="EMBL" id="CCD12103.1"/>
    </source>
</evidence>
<reference evidence="4" key="1">
    <citation type="submission" date="2011-07" db="EMBL/GenBank/DDBJ databases">
        <title>Divergent evolution of antigenic variation in African trypanosomes.</title>
        <authorList>
            <person name="Jackson A.P."/>
            <person name="Berry A."/>
            <person name="Allison H.C."/>
            <person name="Burton P."/>
            <person name="Anderson J."/>
            <person name="Aslett M."/>
            <person name="Brown R."/>
            <person name="Corton N."/>
            <person name="Harris D."/>
            <person name="Hauser H."/>
            <person name="Gamble J."/>
            <person name="Gilderthorp R."/>
            <person name="McQuillan J."/>
            <person name="Quail M.A."/>
            <person name="Sanders M."/>
            <person name="Van Tonder A."/>
            <person name="Ginger M.L."/>
            <person name="Donelson J.E."/>
            <person name="Field M.C."/>
            <person name="Barry J.D."/>
            <person name="Berriman M."/>
            <person name="Hertz-Fowler C."/>
        </authorList>
    </citation>
    <scope>NUCLEOTIDE SEQUENCE [LARGE SCALE GENOMIC DNA]</scope>
    <source>
        <strain evidence="4">IL3000</strain>
    </source>
</reference>
<evidence type="ECO:0000256" key="2">
    <source>
        <dbReference type="SAM" id="Phobius"/>
    </source>
</evidence>
<keyword evidence="2" id="KW-0472">Membrane</keyword>
<keyword evidence="2" id="KW-0812">Transmembrane</keyword>
<name>F9W4K9_TRYCI</name>
<keyword evidence="2" id="KW-1133">Transmembrane helix</keyword>
<gene>
    <name evidence="3" type="ORF">TCIL3000_0_30180</name>
</gene>
<organism evidence="3 4">
    <name type="scientific">Trypanosoma congolense (strain IL3000)</name>
    <dbReference type="NCBI Taxonomy" id="1068625"/>
    <lineage>
        <taxon>Eukaryota</taxon>
        <taxon>Discoba</taxon>
        <taxon>Euglenozoa</taxon>
        <taxon>Kinetoplastea</taxon>
        <taxon>Metakinetoplastina</taxon>
        <taxon>Trypanosomatida</taxon>
        <taxon>Trypanosomatidae</taxon>
        <taxon>Trypanosoma</taxon>
        <taxon>Nannomonas</taxon>
    </lineage>
</organism>
<feature type="compositionally biased region" description="Polar residues" evidence="1">
    <location>
        <begin position="329"/>
        <end position="339"/>
    </location>
</feature>
<sequence length="339" mass="37964">MASDTSFATKTYVCVTCFILDVCAYWAVETRFLAPIFMASHYKYITGNEHAEPSSVLFWLNIFTFYNLILFAARALAERPELERLVRGWGLRLRFTLSIVLILAELALIFFLPVLSMSPPYAIVSLCFTTILGTIGKQFLGRTTHTLWDFLLTEKAGGVMRFTAFLVAIVHATLCIIVVVPGTTGESRENTLSLHTVVYAVVLVIALVMVLSLSLIRCTREGFRSAQRAAQKGRVEGINHLIERVGKTRKTLESIRVRLHAQSDPILRNEVQKEHQQAKRETVEAQEDIRRRLKDEASISALSRLAEFEAEWARPLPPEASSDGGNRDVAQSPQAPDVV</sequence>
<feature type="transmembrane region" description="Helical" evidence="2">
    <location>
        <begin position="121"/>
        <end position="140"/>
    </location>
</feature>
<reference evidence="3 4" key="2">
    <citation type="journal article" date="2012" name="Proc. Natl. Acad. Sci. U.S.A.">
        <title>Antigenic diversity is generated by distinct evolutionary mechanisms in African trypanosome species.</title>
        <authorList>
            <person name="Jackson A.P."/>
            <person name="Berry A."/>
            <person name="Aslett M."/>
            <person name="Allison H.C."/>
            <person name="Burton P."/>
            <person name="Vavrova-Anderson J."/>
            <person name="Brown R."/>
            <person name="Browne H."/>
            <person name="Corton N."/>
            <person name="Hauser H."/>
            <person name="Gamble J."/>
            <person name="Gilderthorp R."/>
            <person name="Marcello L."/>
            <person name="McQuillan J."/>
            <person name="Otto T.D."/>
            <person name="Quail M.A."/>
            <person name="Sanders M.J."/>
            <person name="van Tonder A."/>
            <person name="Ginger M.L."/>
            <person name="Field M.C."/>
            <person name="Barry J.D."/>
            <person name="Hertz-Fowler C."/>
            <person name="Berriman M."/>
        </authorList>
    </citation>
    <scope>NUCLEOTIDE SEQUENCE [LARGE SCALE GENOMIC DNA]</scope>
    <source>
        <strain evidence="3 4">IL3000</strain>
    </source>
</reference>
<dbReference type="VEuPathDB" id="TriTrypDB:TcIL3000_0_30180"/>
<dbReference type="AlphaFoldDB" id="F9W4K9"/>
<evidence type="ECO:0000313" key="4">
    <source>
        <dbReference type="Proteomes" id="UP000000702"/>
    </source>
</evidence>
<feature type="transmembrane region" description="Helical" evidence="2">
    <location>
        <begin position="12"/>
        <end position="28"/>
    </location>
</feature>
<proteinExistence type="predicted"/>
<evidence type="ECO:0000256" key="1">
    <source>
        <dbReference type="SAM" id="MobiDB-lite"/>
    </source>
</evidence>
<dbReference type="Proteomes" id="UP000000702">
    <property type="component" value="Unassembled WGS sequence"/>
</dbReference>
<feature type="transmembrane region" description="Helical" evidence="2">
    <location>
        <begin position="56"/>
        <end position="77"/>
    </location>
</feature>
<accession>F9W4K9</accession>
<keyword evidence="4" id="KW-1185">Reference proteome</keyword>
<protein>
    <submittedName>
        <fullName evidence="3">WGS project CAEQ00000000 data, annotated contig 1195</fullName>
    </submittedName>
</protein>
<feature type="transmembrane region" description="Helical" evidence="2">
    <location>
        <begin position="97"/>
        <end position="115"/>
    </location>
</feature>